<evidence type="ECO:0000256" key="1">
    <source>
        <dbReference type="ARBA" id="ARBA00004196"/>
    </source>
</evidence>
<sequence>MRKTAIITIIAMTLMLCYFTSASIVKLYRAGSPMPAALQEQEVPYRLVLITQEMDTPFWDLVGDSALAEAEKQGISLQIWGSYGSNEDDFLKKMEIAIASKVDGIIVQGLDTEEFNELTKIQAGRHGIPVITVASDVPMQDSLRRTYVGSDHKEAGRLVARELLSDMGQAGTVILIGGSRQRYDQDLRLAGIHDILQHYPDIHTVFAEAPDERERVVSAARDVMNRYPEADALIAVNSNITETLVREIGKRYQQSPFRIYSFDDSPETMELLKAGKLEGMILQSPEEMGRISVDLMVKWLKSEAGPLDMSGYYTNIRMVKAEELP</sequence>
<dbReference type="Pfam" id="PF13407">
    <property type="entry name" value="Peripla_BP_4"/>
    <property type="match status" value="1"/>
</dbReference>
<feature type="domain" description="Periplasmic binding protein" evidence="3">
    <location>
        <begin position="49"/>
        <end position="302"/>
    </location>
</feature>
<evidence type="ECO:0000313" key="4">
    <source>
        <dbReference type="EMBL" id="PAD77027.1"/>
    </source>
</evidence>
<dbReference type="PANTHER" id="PTHR30036">
    <property type="entry name" value="D-XYLOSE-BINDING PERIPLASMIC PROTEIN"/>
    <property type="match status" value="1"/>
</dbReference>
<protein>
    <submittedName>
        <fullName evidence="4">Sugar ABC transporter substrate-binding protein</fullName>
    </submittedName>
</protein>
<proteinExistence type="inferred from homology"/>
<name>A0A268EV84_9BACL</name>
<dbReference type="InterPro" id="IPR028082">
    <property type="entry name" value="Peripla_BP_I"/>
</dbReference>
<dbReference type="AlphaFoldDB" id="A0A268EV84"/>
<dbReference type="GO" id="GO:0030246">
    <property type="term" value="F:carbohydrate binding"/>
    <property type="evidence" value="ECO:0007669"/>
    <property type="project" value="TreeGrafter"/>
</dbReference>
<dbReference type="OrthoDB" id="6196975at2"/>
<organism evidence="4 5">
    <name type="scientific">Paenibacillus campinasensis</name>
    <dbReference type="NCBI Taxonomy" id="66347"/>
    <lineage>
        <taxon>Bacteria</taxon>
        <taxon>Bacillati</taxon>
        <taxon>Bacillota</taxon>
        <taxon>Bacilli</taxon>
        <taxon>Bacillales</taxon>
        <taxon>Paenibacillaceae</taxon>
        <taxon>Paenibacillus</taxon>
    </lineage>
</organism>
<comment type="caution">
    <text evidence="4">The sequence shown here is derived from an EMBL/GenBank/DDBJ whole genome shotgun (WGS) entry which is preliminary data.</text>
</comment>
<dbReference type="GO" id="GO:0030288">
    <property type="term" value="C:outer membrane-bounded periplasmic space"/>
    <property type="evidence" value="ECO:0007669"/>
    <property type="project" value="TreeGrafter"/>
</dbReference>
<comment type="similarity">
    <text evidence="2">Belongs to the bacterial solute-binding protein 2 family.</text>
</comment>
<gene>
    <name evidence="4" type="ORF">CHH67_10950</name>
</gene>
<evidence type="ECO:0000259" key="3">
    <source>
        <dbReference type="Pfam" id="PF13407"/>
    </source>
</evidence>
<evidence type="ECO:0000313" key="5">
    <source>
        <dbReference type="Proteomes" id="UP000215596"/>
    </source>
</evidence>
<dbReference type="Proteomes" id="UP000215596">
    <property type="component" value="Unassembled WGS sequence"/>
</dbReference>
<reference evidence="4 5" key="1">
    <citation type="submission" date="2017-07" db="EMBL/GenBank/DDBJ databases">
        <title>Isolation and whole genome analysis of endospore-forming bacteria from heroin.</title>
        <authorList>
            <person name="Kalinowski J."/>
            <person name="Ahrens B."/>
            <person name="Al-Dilaimi A."/>
            <person name="Winkler A."/>
            <person name="Wibberg D."/>
            <person name="Schleenbecker U."/>
            <person name="Ruckert C."/>
            <person name="Wolfel R."/>
            <person name="Grass G."/>
        </authorList>
    </citation>
    <scope>NUCLEOTIDE SEQUENCE [LARGE SCALE GENOMIC DNA]</scope>
    <source>
        <strain evidence="4 5">7537-G1</strain>
    </source>
</reference>
<dbReference type="Gene3D" id="3.40.50.2300">
    <property type="match status" value="2"/>
</dbReference>
<dbReference type="SUPFAM" id="SSF53822">
    <property type="entry name" value="Periplasmic binding protein-like I"/>
    <property type="match status" value="1"/>
</dbReference>
<comment type="subcellular location">
    <subcellularLocation>
        <location evidence="1">Cell envelope</location>
    </subcellularLocation>
</comment>
<dbReference type="PANTHER" id="PTHR30036:SF7">
    <property type="entry name" value="ABC TRANSPORTER PERIPLASMIC-BINDING PROTEIN YPHF"/>
    <property type="match status" value="1"/>
</dbReference>
<dbReference type="InterPro" id="IPR050555">
    <property type="entry name" value="Bact_Solute-Bind_Prot2"/>
</dbReference>
<accession>A0A268EV84</accession>
<dbReference type="InterPro" id="IPR025997">
    <property type="entry name" value="SBP_2_dom"/>
</dbReference>
<dbReference type="EMBL" id="NPBY01000032">
    <property type="protein sequence ID" value="PAD77027.1"/>
    <property type="molecule type" value="Genomic_DNA"/>
</dbReference>
<evidence type="ECO:0000256" key="2">
    <source>
        <dbReference type="ARBA" id="ARBA00007639"/>
    </source>
</evidence>